<keyword evidence="7" id="KW-0067">ATP-binding</keyword>
<evidence type="ECO:0000256" key="1">
    <source>
        <dbReference type="ARBA" id="ARBA00022722"/>
    </source>
</evidence>
<keyword evidence="3" id="KW-0227">DNA damage</keyword>
<accession>A0ABQ6IYE0</accession>
<evidence type="ECO:0000256" key="7">
    <source>
        <dbReference type="ARBA" id="ARBA00022840"/>
    </source>
</evidence>
<evidence type="ECO:0000259" key="10">
    <source>
        <dbReference type="Pfam" id="PF17946"/>
    </source>
</evidence>
<keyword evidence="6" id="KW-0269">Exonuclease</keyword>
<evidence type="ECO:0000256" key="6">
    <source>
        <dbReference type="ARBA" id="ARBA00022839"/>
    </source>
</evidence>
<dbReference type="InterPro" id="IPR011335">
    <property type="entry name" value="Restrct_endonuc-II-like"/>
</dbReference>
<dbReference type="InterPro" id="IPR027417">
    <property type="entry name" value="P-loop_NTPase"/>
</dbReference>
<dbReference type="PANTHER" id="PTHR30591">
    <property type="entry name" value="RECBCD ENZYME SUBUNIT RECC"/>
    <property type="match status" value="1"/>
</dbReference>
<feature type="domain" description="RecC C-terminal" evidence="10">
    <location>
        <begin position="499"/>
        <end position="725"/>
    </location>
</feature>
<gene>
    <name evidence="11" type="ORF">GCM10025883_41360</name>
</gene>
<keyword evidence="12" id="KW-1185">Reference proteome</keyword>
<dbReference type="PANTHER" id="PTHR30591:SF1">
    <property type="entry name" value="RECBCD ENZYME SUBUNIT RECC"/>
    <property type="match status" value="1"/>
</dbReference>
<evidence type="ECO:0000256" key="8">
    <source>
        <dbReference type="ARBA" id="ARBA00023125"/>
    </source>
</evidence>
<evidence type="ECO:0000313" key="12">
    <source>
        <dbReference type="Proteomes" id="UP001157126"/>
    </source>
</evidence>
<proteinExistence type="predicted"/>
<dbReference type="NCBIfam" id="TIGR01450">
    <property type="entry name" value="recC"/>
    <property type="match status" value="1"/>
</dbReference>
<evidence type="ECO:0000256" key="5">
    <source>
        <dbReference type="ARBA" id="ARBA00022806"/>
    </source>
</evidence>
<comment type="caution">
    <text evidence="11">The sequence shown here is derived from an EMBL/GenBank/DDBJ whole genome shotgun (WGS) entry which is preliminary data.</text>
</comment>
<dbReference type="InterPro" id="IPR006697">
    <property type="entry name" value="RecC"/>
</dbReference>
<sequence>MLQMLQHDLATDTPADAEVRRRRAVDAESDDSLRVHACHGPARQVEVLRDVITGLLEDDPTLEPRDILVMCPDIEAYAPLFSAAFGLGEEAGDFAHPAHGFRVRLADRSLVATNPLFQVTLGLLDLAAGRVTVSQVLDLATHPAVSRRFRFDEDALEKIEAWIADAGIRWGLDAEHRATYRLSTFEQNTWRAGLDRLLLGVAMAEAVVPEASGGLDRSHLGAVLPIDDVGSGDIDLVGRFVEFADRMQACIDALVAAEGVREWMDVLRAGVAALTSVSTTDAWQSAQLDRELAAVADSARTDTRVRLPDVRRLLDRRLGGRPTRANFRTGTLTVCTMVPMRSVPHRVVALVGLDDGVFPRVETVDGDDVLARDPHTGERDRRSEDRQLLLDAVMAARDHLVITYSGASDLDGSIRPPAVPVGELLDAVHGLADGLHDASGSRIVCTHPLQPFDPRLLQPPTPATFDRAAYEGARALSGLRAPKSPFLTGALPPMPDAREDVALDRLHGFFANPARAFLRERLDVIPLREEDTDLDAMPVELDGLEKWGVGERILHDALAGVHPDHAVRAETARGLVPPARLGDRTVEDVVKVVRALMQAAGPLRAVPARAVDVTVGLAGGRRLTGTVTGVHGTDLLTVSYSSLSAKARLRAWIDLLALTVAHPDTPWTAHVVAKSRGGAVHRMWGPLPPTAAAEWLADLVDVRDRGLCEPIPLPPKTSLAYAEAAGRRRDVGAEDAFAARDLAAPIDAARQAWETNRNRADAFPGEHADPSSARVYGPAAPLEVLLAGSGADEDWNSEPTRLGRYAVRVWEPEIAGGRRV</sequence>
<dbReference type="Pfam" id="PF17946">
    <property type="entry name" value="RecC_C"/>
    <property type="match status" value="1"/>
</dbReference>
<evidence type="ECO:0000256" key="2">
    <source>
        <dbReference type="ARBA" id="ARBA00022741"/>
    </source>
</evidence>
<keyword evidence="2" id="KW-0547">Nucleotide-binding</keyword>
<keyword evidence="1" id="KW-0540">Nuclease</keyword>
<reference evidence="12" key="1">
    <citation type="journal article" date="2019" name="Int. J. Syst. Evol. Microbiol.">
        <title>The Global Catalogue of Microorganisms (GCM) 10K type strain sequencing project: providing services to taxonomists for standard genome sequencing and annotation.</title>
        <authorList>
            <consortium name="The Broad Institute Genomics Platform"/>
            <consortium name="The Broad Institute Genome Sequencing Center for Infectious Disease"/>
            <person name="Wu L."/>
            <person name="Ma J."/>
        </authorList>
    </citation>
    <scope>NUCLEOTIDE SEQUENCE [LARGE SCALE GENOMIC DNA]</scope>
    <source>
        <strain evidence="12">NBRC 113072</strain>
    </source>
</reference>
<dbReference type="InterPro" id="IPR041500">
    <property type="entry name" value="RecC_C"/>
</dbReference>
<dbReference type="SUPFAM" id="SSF52980">
    <property type="entry name" value="Restriction endonuclease-like"/>
    <property type="match status" value="1"/>
</dbReference>
<keyword evidence="5" id="KW-0347">Helicase</keyword>
<keyword evidence="4" id="KW-0378">Hydrolase</keyword>
<protein>
    <recommendedName>
        <fullName evidence="10">RecC C-terminal domain-containing protein</fullName>
    </recommendedName>
</protein>
<dbReference type="EMBL" id="BSUO01000001">
    <property type="protein sequence ID" value="GMA42091.1"/>
    <property type="molecule type" value="Genomic_DNA"/>
</dbReference>
<name>A0ABQ6IYE0_9MICO</name>
<keyword evidence="9" id="KW-0234">DNA repair</keyword>
<organism evidence="11 12">
    <name type="scientific">Mobilicoccus caccae</name>
    <dbReference type="NCBI Taxonomy" id="1859295"/>
    <lineage>
        <taxon>Bacteria</taxon>
        <taxon>Bacillati</taxon>
        <taxon>Actinomycetota</taxon>
        <taxon>Actinomycetes</taxon>
        <taxon>Micrococcales</taxon>
        <taxon>Dermatophilaceae</taxon>
        <taxon>Mobilicoccus</taxon>
    </lineage>
</organism>
<evidence type="ECO:0000313" key="11">
    <source>
        <dbReference type="EMBL" id="GMA42091.1"/>
    </source>
</evidence>
<dbReference type="SUPFAM" id="SSF52540">
    <property type="entry name" value="P-loop containing nucleoside triphosphate hydrolases"/>
    <property type="match status" value="1"/>
</dbReference>
<evidence type="ECO:0000256" key="4">
    <source>
        <dbReference type="ARBA" id="ARBA00022801"/>
    </source>
</evidence>
<dbReference type="Gene3D" id="1.10.10.990">
    <property type="match status" value="1"/>
</dbReference>
<dbReference type="Gene3D" id="3.40.50.300">
    <property type="entry name" value="P-loop containing nucleotide triphosphate hydrolases"/>
    <property type="match status" value="2"/>
</dbReference>
<keyword evidence="8" id="KW-0238">DNA-binding</keyword>
<evidence type="ECO:0000256" key="9">
    <source>
        <dbReference type="ARBA" id="ARBA00023204"/>
    </source>
</evidence>
<evidence type="ECO:0000256" key="3">
    <source>
        <dbReference type="ARBA" id="ARBA00022763"/>
    </source>
</evidence>
<dbReference type="Proteomes" id="UP001157126">
    <property type="component" value="Unassembled WGS sequence"/>
</dbReference>